<evidence type="ECO:0000313" key="6">
    <source>
        <dbReference type="Proteomes" id="UP000596742"/>
    </source>
</evidence>
<dbReference type="Pfam" id="PF13637">
    <property type="entry name" value="Ank_4"/>
    <property type="match status" value="1"/>
</dbReference>
<proteinExistence type="predicted"/>
<feature type="repeat" description="ANK" evidence="3">
    <location>
        <begin position="44"/>
        <end position="66"/>
    </location>
</feature>
<dbReference type="Pfam" id="PF12796">
    <property type="entry name" value="Ank_2"/>
    <property type="match status" value="1"/>
</dbReference>
<keyword evidence="2 3" id="KW-0040">ANK repeat</keyword>
<dbReference type="EMBL" id="UYJE01008486">
    <property type="protein sequence ID" value="VDI64217.1"/>
    <property type="molecule type" value="Genomic_DNA"/>
</dbReference>
<organism evidence="5 6">
    <name type="scientific">Mytilus galloprovincialis</name>
    <name type="common">Mediterranean mussel</name>
    <dbReference type="NCBI Taxonomy" id="29158"/>
    <lineage>
        <taxon>Eukaryota</taxon>
        <taxon>Metazoa</taxon>
        <taxon>Spiralia</taxon>
        <taxon>Lophotrochozoa</taxon>
        <taxon>Mollusca</taxon>
        <taxon>Bivalvia</taxon>
        <taxon>Autobranchia</taxon>
        <taxon>Pteriomorphia</taxon>
        <taxon>Mytilida</taxon>
        <taxon>Mytiloidea</taxon>
        <taxon>Mytilidae</taxon>
        <taxon>Mytilinae</taxon>
        <taxon>Mytilus</taxon>
    </lineage>
</organism>
<dbReference type="PROSITE" id="PS50297">
    <property type="entry name" value="ANK_REP_REGION"/>
    <property type="match status" value="2"/>
</dbReference>
<evidence type="ECO:0000313" key="5">
    <source>
        <dbReference type="EMBL" id="VDI64217.1"/>
    </source>
</evidence>
<accession>A0A8B6GHN5</accession>
<dbReference type="AlphaFoldDB" id="A0A8B6GHN5"/>
<evidence type="ECO:0000256" key="3">
    <source>
        <dbReference type="PROSITE-ProRule" id="PRU00023"/>
    </source>
</evidence>
<comment type="caution">
    <text evidence="5">The sequence shown here is derived from an EMBL/GenBank/DDBJ whole genome shotgun (WGS) entry which is preliminary data.</text>
</comment>
<dbReference type="SMART" id="SM00248">
    <property type="entry name" value="ANK"/>
    <property type="match status" value="4"/>
</dbReference>
<evidence type="ECO:0000256" key="4">
    <source>
        <dbReference type="SAM" id="MobiDB-lite"/>
    </source>
</evidence>
<gene>
    <name evidence="5" type="ORF">MGAL_10B091608</name>
</gene>
<dbReference type="Proteomes" id="UP000596742">
    <property type="component" value="Unassembled WGS sequence"/>
</dbReference>
<dbReference type="SUPFAM" id="SSF48403">
    <property type="entry name" value="Ankyrin repeat"/>
    <property type="match status" value="1"/>
</dbReference>
<sequence length="215" mass="24868">MNIPTLIFQGGDIVLHEALRREELEMIELLLESPKIDLNQKNKDGNTVLHKAVRRGELQMVELLLELSNIDQNQKNKNGDTILQSAINGKHPEIVKLILDRTVVDPMEKNMYGDNALHTGARRGNLEIVKLLLERTDIDPTEKNQRNNTAYDVVENYWIDSEEKRDTKEVIQSYMTKERRIPKTTKLNTVLEQDESPPEKSENVEGETYYNTETR</sequence>
<evidence type="ECO:0000256" key="2">
    <source>
        <dbReference type="ARBA" id="ARBA00023043"/>
    </source>
</evidence>
<keyword evidence="6" id="KW-1185">Reference proteome</keyword>
<dbReference type="OrthoDB" id="539213at2759"/>
<name>A0A8B6GHN5_MYTGA</name>
<evidence type="ECO:0000256" key="1">
    <source>
        <dbReference type="ARBA" id="ARBA00022737"/>
    </source>
</evidence>
<dbReference type="PANTHER" id="PTHR24198">
    <property type="entry name" value="ANKYRIN REPEAT AND PROTEIN KINASE DOMAIN-CONTAINING PROTEIN"/>
    <property type="match status" value="1"/>
</dbReference>
<dbReference type="Gene3D" id="1.25.40.20">
    <property type="entry name" value="Ankyrin repeat-containing domain"/>
    <property type="match status" value="1"/>
</dbReference>
<feature type="region of interest" description="Disordered" evidence="4">
    <location>
        <begin position="176"/>
        <end position="215"/>
    </location>
</feature>
<feature type="repeat" description="ANK" evidence="3">
    <location>
        <begin position="112"/>
        <end position="135"/>
    </location>
</feature>
<dbReference type="PROSITE" id="PS50088">
    <property type="entry name" value="ANK_REPEAT"/>
    <property type="match status" value="2"/>
</dbReference>
<protein>
    <submittedName>
        <fullName evidence="5">Uncharacterized protein</fullName>
    </submittedName>
</protein>
<keyword evidence="1" id="KW-0677">Repeat</keyword>
<dbReference type="PANTHER" id="PTHR24198:SF165">
    <property type="entry name" value="ANKYRIN REPEAT-CONTAINING PROTEIN-RELATED"/>
    <property type="match status" value="1"/>
</dbReference>
<dbReference type="InterPro" id="IPR036770">
    <property type="entry name" value="Ankyrin_rpt-contain_sf"/>
</dbReference>
<feature type="non-terminal residue" evidence="5">
    <location>
        <position position="215"/>
    </location>
</feature>
<reference evidence="5" key="1">
    <citation type="submission" date="2018-11" db="EMBL/GenBank/DDBJ databases">
        <authorList>
            <person name="Alioto T."/>
            <person name="Alioto T."/>
        </authorList>
    </citation>
    <scope>NUCLEOTIDE SEQUENCE</scope>
</reference>
<dbReference type="InterPro" id="IPR002110">
    <property type="entry name" value="Ankyrin_rpt"/>
</dbReference>